<evidence type="ECO:0000256" key="1">
    <source>
        <dbReference type="SAM" id="Phobius"/>
    </source>
</evidence>
<sequence length="366" mass="39318">MELAVKDVSVAASYGVLFAFISVFTRQVTDAGVAAFQVVFIQEGGALLMALGLVLWAKTDLRPASWRVLGLLVLQGVGKYVAFGCVVFAITFLPPANVSAINKSTLPLFVAIGACIFLRLKPSVAACIGGTFCTTGVVLVAIGSWKNIGTSRGNSAPITGNLGTSRDISAPISGNISTSRDNSEPIIGVSLAILSALIESLLNVQVRILLRDCPIVMVLFYTFAVSFAIGTVPMLIMRPQWSMDVHITTLLVLCAGLYAVTSFIYVKAAKTVPPVTQVVLSQLELGVTFLLQFAFLRFVPNVFEIGGASVIAVGGLVDTVYIVRVDSRNRKKLNFRKQLGFNVDSDNAKSHTVDWKDRLREGNRQK</sequence>
<keyword evidence="1" id="KW-1133">Transmembrane helix</keyword>
<feature type="domain" description="EamA" evidence="2">
    <location>
        <begin position="11"/>
        <end position="141"/>
    </location>
</feature>
<protein>
    <submittedName>
        <fullName evidence="4">Uncharacterized protein LOC118425078</fullName>
    </submittedName>
</protein>
<dbReference type="Proteomes" id="UP000001554">
    <property type="component" value="Chromosome 10"/>
</dbReference>
<name>A0A9J7LWY7_BRAFL</name>
<dbReference type="AlphaFoldDB" id="A0A9J7LWY7"/>
<feature type="transmembrane region" description="Helical" evidence="1">
    <location>
        <begin position="100"/>
        <end position="118"/>
    </location>
</feature>
<accession>A0A9J7LWY7</accession>
<dbReference type="GeneID" id="118425078"/>
<organism evidence="3 4">
    <name type="scientific">Branchiostoma floridae</name>
    <name type="common">Florida lancelet</name>
    <name type="synonym">Amphioxus</name>
    <dbReference type="NCBI Taxonomy" id="7739"/>
    <lineage>
        <taxon>Eukaryota</taxon>
        <taxon>Metazoa</taxon>
        <taxon>Chordata</taxon>
        <taxon>Cephalochordata</taxon>
        <taxon>Leptocardii</taxon>
        <taxon>Amphioxiformes</taxon>
        <taxon>Branchiostomatidae</taxon>
        <taxon>Branchiostoma</taxon>
    </lineage>
</organism>
<feature type="transmembrane region" description="Helical" evidence="1">
    <location>
        <begin position="186"/>
        <end position="204"/>
    </location>
</feature>
<dbReference type="InterPro" id="IPR000620">
    <property type="entry name" value="EamA_dom"/>
</dbReference>
<feature type="transmembrane region" description="Helical" evidence="1">
    <location>
        <begin position="31"/>
        <end position="56"/>
    </location>
</feature>
<feature type="domain" description="EamA" evidence="2">
    <location>
        <begin position="187"/>
        <end position="314"/>
    </location>
</feature>
<dbReference type="Pfam" id="PF00892">
    <property type="entry name" value="EamA"/>
    <property type="match status" value="2"/>
</dbReference>
<gene>
    <name evidence="4" type="primary">LOC118425078</name>
</gene>
<feature type="transmembrane region" description="Helical" evidence="1">
    <location>
        <begin position="278"/>
        <end position="299"/>
    </location>
</feature>
<keyword evidence="1" id="KW-0472">Membrane</keyword>
<reference evidence="3" key="1">
    <citation type="journal article" date="2020" name="Nat. Ecol. Evol.">
        <title>Deeply conserved synteny resolves early events in vertebrate evolution.</title>
        <authorList>
            <person name="Simakov O."/>
            <person name="Marletaz F."/>
            <person name="Yue J.X."/>
            <person name="O'Connell B."/>
            <person name="Jenkins J."/>
            <person name="Brandt A."/>
            <person name="Calef R."/>
            <person name="Tung C.H."/>
            <person name="Huang T.K."/>
            <person name="Schmutz J."/>
            <person name="Satoh N."/>
            <person name="Yu J.K."/>
            <person name="Putnam N.H."/>
            <person name="Green R.E."/>
            <person name="Rokhsar D.S."/>
        </authorList>
    </citation>
    <scope>NUCLEOTIDE SEQUENCE [LARGE SCALE GENOMIC DNA]</scope>
    <source>
        <strain evidence="3">S238N-H82</strain>
    </source>
</reference>
<dbReference type="PANTHER" id="PTHR22911:SF137">
    <property type="entry name" value="SOLUTE CARRIER FAMILY 35 MEMBER G2-RELATED"/>
    <property type="match status" value="1"/>
</dbReference>
<feature type="transmembrane region" description="Helical" evidence="1">
    <location>
        <begin position="248"/>
        <end position="266"/>
    </location>
</feature>
<dbReference type="GO" id="GO:0016020">
    <property type="term" value="C:membrane"/>
    <property type="evidence" value="ECO:0000318"/>
    <property type="project" value="GO_Central"/>
</dbReference>
<evidence type="ECO:0000259" key="2">
    <source>
        <dbReference type="Pfam" id="PF00892"/>
    </source>
</evidence>
<evidence type="ECO:0000313" key="3">
    <source>
        <dbReference type="Proteomes" id="UP000001554"/>
    </source>
</evidence>
<evidence type="ECO:0000313" key="4">
    <source>
        <dbReference type="RefSeq" id="XP_035689790.1"/>
    </source>
</evidence>
<dbReference type="PANTHER" id="PTHR22911">
    <property type="entry name" value="ACYL-MALONYL CONDENSING ENZYME-RELATED"/>
    <property type="match status" value="1"/>
</dbReference>
<feature type="transmembrane region" description="Helical" evidence="1">
    <location>
        <begin position="216"/>
        <end position="236"/>
    </location>
</feature>
<feature type="transmembrane region" description="Helical" evidence="1">
    <location>
        <begin position="7"/>
        <end position="25"/>
    </location>
</feature>
<dbReference type="RefSeq" id="XP_035689790.1">
    <property type="nucleotide sequence ID" value="XM_035833897.1"/>
</dbReference>
<feature type="transmembrane region" description="Helical" evidence="1">
    <location>
        <begin position="125"/>
        <end position="145"/>
    </location>
</feature>
<feature type="transmembrane region" description="Helical" evidence="1">
    <location>
        <begin position="305"/>
        <end position="323"/>
    </location>
</feature>
<reference evidence="4" key="2">
    <citation type="submission" date="2025-08" db="UniProtKB">
        <authorList>
            <consortium name="RefSeq"/>
        </authorList>
    </citation>
    <scope>IDENTIFICATION</scope>
    <source>
        <strain evidence="4">S238N-H82</strain>
        <tissue evidence="4">Testes</tissue>
    </source>
</reference>
<dbReference type="SUPFAM" id="SSF103481">
    <property type="entry name" value="Multidrug resistance efflux transporter EmrE"/>
    <property type="match status" value="1"/>
</dbReference>
<keyword evidence="3" id="KW-1185">Reference proteome</keyword>
<dbReference type="InterPro" id="IPR037185">
    <property type="entry name" value="EmrE-like"/>
</dbReference>
<dbReference type="KEGG" id="bfo:118425078"/>
<dbReference type="OrthoDB" id="10132766at2759"/>
<keyword evidence="1" id="KW-0812">Transmembrane</keyword>
<proteinExistence type="predicted"/>
<feature type="transmembrane region" description="Helical" evidence="1">
    <location>
        <begin position="68"/>
        <end position="94"/>
    </location>
</feature>